<name>A0A1B2HK51_9PSEU</name>
<dbReference type="InterPro" id="IPR055188">
    <property type="entry name" value="Choice_anch_I"/>
</dbReference>
<dbReference type="EMBL" id="CP016793">
    <property type="protein sequence ID" value="ANZ38087.1"/>
    <property type="molecule type" value="Genomic_DNA"/>
</dbReference>
<dbReference type="OrthoDB" id="9758957at2"/>
<evidence type="ECO:0000313" key="3">
    <source>
        <dbReference type="EMBL" id="ANZ38087.1"/>
    </source>
</evidence>
<accession>A0A1B2HK51</accession>
<dbReference type="PANTHER" id="PTHR46928:SF1">
    <property type="entry name" value="MESENCHYME-SPECIFIC CELL SURFACE GLYCOPROTEIN"/>
    <property type="match status" value="1"/>
</dbReference>
<gene>
    <name evidence="3" type="ORF">BBK82_20495</name>
</gene>
<evidence type="ECO:0000259" key="2">
    <source>
        <dbReference type="Pfam" id="PF22494"/>
    </source>
</evidence>
<organism evidence="3 4">
    <name type="scientific">Lentzea guizhouensis</name>
    <dbReference type="NCBI Taxonomy" id="1586287"/>
    <lineage>
        <taxon>Bacteria</taxon>
        <taxon>Bacillati</taxon>
        <taxon>Actinomycetota</taxon>
        <taxon>Actinomycetes</taxon>
        <taxon>Pseudonocardiales</taxon>
        <taxon>Pseudonocardiaceae</taxon>
        <taxon>Lentzea</taxon>
    </lineage>
</organism>
<evidence type="ECO:0000259" key="1">
    <source>
        <dbReference type="Pfam" id="PF13449"/>
    </source>
</evidence>
<dbReference type="AlphaFoldDB" id="A0A1B2HK51"/>
<dbReference type="RefSeq" id="WP_065916445.1">
    <property type="nucleotide sequence ID" value="NZ_CP016793.1"/>
</dbReference>
<feature type="domain" description="Phytase-like" evidence="1">
    <location>
        <begin position="452"/>
        <end position="718"/>
    </location>
</feature>
<evidence type="ECO:0000313" key="4">
    <source>
        <dbReference type="Proteomes" id="UP000093053"/>
    </source>
</evidence>
<dbReference type="InterPro" id="IPR011044">
    <property type="entry name" value="Quino_amine_DH_bsu"/>
</dbReference>
<sequence>MRASELSEEDHVVRLCTGLVAFVLLVTAAPAAATAPARFQRFDTMPVFRNSSAAEHTAAEIAAATADGKLVVYTDSPARRIGFARPGRKITPDGVLAMPGEPTSVDILGGLALVAVNTSKSFTEPSGLLVVVDLARRTIVATHELGGQPDSIDISKDGRYAAIAIENERDEDVNEGEIPQLPAGYLQIVDLVGKPDSWQLREVSLTGLAEVAPSDPEPEYVSINGRNQVAVTLQENNHIAVVDLRSGQVLRHFSAGTATVAGVDTEDDGKIAPTETITAAREPDAIAWLDDHTLATADEGDYAGGSRTWTIFDATSGQVVFSSGNSLEQAAVKQGQYPDGRSDNKGVEPEGLAVATFGRDRYAFVGLERANLVAVYDVNNPRKPRFLQALPTGVAPEGLLPIPATGTLVVSAEEDSDGIRSSLTGYRLTRTPLALSLQRNQGTPSITSDGIGFGALSGLSGIPGNARDVVAVTDAAYTPTRILTIDTQAAPARVRRELTLTKNGAGAGYDGEGIAARPGGGYWLAVEGDGKKSPNLLVEVAASGAVVREIPLPAAVASAATSNGFEGVTVVGRGRSEQVWLAVQREWKADQPGQATLARYTPATDSWAFAAYPLDVPQAGAWIGLSEITALNDRTLLVLERDNQRGDAARVKKVYRVDISRLTPVPAGVVKPVVSKTLARDLLPALAADGAAVHDKPEGLAVVGSWPVQRLVGVVDNDGVDDAPGESVFLRLGRI</sequence>
<dbReference type="KEGG" id="led:BBK82_20495"/>
<dbReference type="InterPro" id="IPR052956">
    <property type="entry name" value="Mesenchyme-surface_protein"/>
</dbReference>
<dbReference type="Pfam" id="PF22494">
    <property type="entry name" value="choice_anch_I"/>
    <property type="match status" value="1"/>
</dbReference>
<dbReference type="InterPro" id="IPR015943">
    <property type="entry name" value="WD40/YVTN_repeat-like_dom_sf"/>
</dbReference>
<dbReference type="Proteomes" id="UP000093053">
    <property type="component" value="Chromosome"/>
</dbReference>
<dbReference type="PANTHER" id="PTHR46928">
    <property type="entry name" value="MESENCHYME-SPECIFIC CELL SURFACE GLYCOPROTEIN"/>
    <property type="match status" value="1"/>
</dbReference>
<dbReference type="STRING" id="1586287.BBK82_20495"/>
<proteinExistence type="predicted"/>
<reference evidence="3 4" key="1">
    <citation type="submission" date="2016-07" db="EMBL/GenBank/DDBJ databases">
        <title>Complete genome sequence of the Lentzea guizhouensis DHS C013.</title>
        <authorList>
            <person name="Cao C."/>
        </authorList>
    </citation>
    <scope>NUCLEOTIDE SEQUENCE [LARGE SCALE GENOMIC DNA]</scope>
    <source>
        <strain evidence="3 4">DHS C013</strain>
    </source>
</reference>
<dbReference type="InterPro" id="IPR027372">
    <property type="entry name" value="Phytase-like_dom"/>
</dbReference>
<dbReference type="Pfam" id="PF13449">
    <property type="entry name" value="Phytase-like"/>
    <property type="match status" value="1"/>
</dbReference>
<feature type="domain" description="Choice-of-anchor I" evidence="2">
    <location>
        <begin position="303"/>
        <end position="388"/>
    </location>
</feature>
<dbReference type="SUPFAM" id="SSF50969">
    <property type="entry name" value="YVTN repeat-like/Quinoprotein amine dehydrogenase"/>
    <property type="match status" value="1"/>
</dbReference>
<keyword evidence="4" id="KW-1185">Reference proteome</keyword>
<dbReference type="Gene3D" id="2.130.10.10">
    <property type="entry name" value="YVTN repeat-like/Quinoprotein amine dehydrogenase"/>
    <property type="match status" value="2"/>
</dbReference>
<protein>
    <submittedName>
        <fullName evidence="3">Uncharacterized protein</fullName>
    </submittedName>
</protein>